<dbReference type="Proteomes" id="UP000002710">
    <property type="component" value="Chromosome"/>
</dbReference>
<dbReference type="AlphaFoldDB" id="Q313P6"/>
<dbReference type="EMBL" id="CP000112">
    <property type="protein sequence ID" value="ABB37850.1"/>
    <property type="molecule type" value="Genomic_DNA"/>
</dbReference>
<evidence type="ECO:0000256" key="1">
    <source>
        <dbReference type="ARBA" id="ARBA00008324"/>
    </source>
</evidence>
<dbReference type="CDD" id="cd03443">
    <property type="entry name" value="PaaI_thioesterase"/>
    <property type="match status" value="1"/>
</dbReference>
<feature type="domain" description="Thioesterase" evidence="3">
    <location>
        <begin position="51"/>
        <end position="120"/>
    </location>
</feature>
<evidence type="ECO:0000259" key="3">
    <source>
        <dbReference type="Pfam" id="PF03061"/>
    </source>
</evidence>
<dbReference type="STRING" id="207559.Dde_1049"/>
<name>Q313P6_OLEA2</name>
<protein>
    <submittedName>
        <fullName evidence="4">Phenylacetic acid degradation-related protein</fullName>
    </submittedName>
</protein>
<dbReference type="GO" id="GO:0047617">
    <property type="term" value="F:fatty acyl-CoA hydrolase activity"/>
    <property type="evidence" value="ECO:0007669"/>
    <property type="project" value="InterPro"/>
</dbReference>
<dbReference type="HOGENOM" id="CLU_089876_7_1_7"/>
<gene>
    <name evidence="4" type="ordered locus">Dde_1049</name>
</gene>
<evidence type="ECO:0000313" key="5">
    <source>
        <dbReference type="Proteomes" id="UP000002710"/>
    </source>
</evidence>
<dbReference type="Pfam" id="PF03061">
    <property type="entry name" value="4HBT"/>
    <property type="match status" value="1"/>
</dbReference>
<proteinExistence type="inferred from homology"/>
<keyword evidence="2" id="KW-0378">Hydrolase</keyword>
<dbReference type="InterPro" id="IPR039298">
    <property type="entry name" value="ACOT13"/>
</dbReference>
<dbReference type="SUPFAM" id="SSF54637">
    <property type="entry name" value="Thioesterase/thiol ester dehydrase-isomerase"/>
    <property type="match status" value="1"/>
</dbReference>
<keyword evidence="5" id="KW-1185">Reference proteome</keyword>
<comment type="similarity">
    <text evidence="1">Belongs to the thioesterase PaaI family.</text>
</comment>
<dbReference type="KEGG" id="dde:Dde_1049"/>
<dbReference type="PANTHER" id="PTHR21660">
    <property type="entry name" value="THIOESTERASE SUPERFAMILY MEMBER-RELATED"/>
    <property type="match status" value="1"/>
</dbReference>
<dbReference type="NCBIfam" id="TIGR00369">
    <property type="entry name" value="unchar_dom_1"/>
    <property type="match status" value="1"/>
</dbReference>
<dbReference type="eggNOG" id="COG2050">
    <property type="taxonomic scope" value="Bacteria"/>
</dbReference>
<evidence type="ECO:0000313" key="4">
    <source>
        <dbReference type="EMBL" id="ABB37850.1"/>
    </source>
</evidence>
<dbReference type="InterPro" id="IPR006683">
    <property type="entry name" value="Thioestr_dom"/>
</dbReference>
<evidence type="ECO:0000256" key="2">
    <source>
        <dbReference type="ARBA" id="ARBA00022801"/>
    </source>
</evidence>
<organism evidence="4 5">
    <name type="scientific">Oleidesulfovibrio alaskensis (strain ATCC BAA-1058 / DSM 17464 / G20)</name>
    <name type="common">Desulfovibrio alaskensis</name>
    <dbReference type="NCBI Taxonomy" id="207559"/>
    <lineage>
        <taxon>Bacteria</taxon>
        <taxon>Pseudomonadati</taxon>
        <taxon>Thermodesulfobacteriota</taxon>
        <taxon>Desulfovibrionia</taxon>
        <taxon>Desulfovibrionales</taxon>
        <taxon>Desulfovibrionaceae</taxon>
        <taxon>Oleidesulfovibrio</taxon>
    </lineage>
</organism>
<dbReference type="InterPro" id="IPR003736">
    <property type="entry name" value="PAAI_dom"/>
</dbReference>
<accession>Q313P6</accession>
<reference evidence="4 5" key="1">
    <citation type="journal article" date="2011" name="J. Bacteriol.">
        <title>Complete genome sequence and updated annotation of Desulfovibrio alaskensis G20.</title>
        <authorList>
            <person name="Hauser L.J."/>
            <person name="Land M.L."/>
            <person name="Brown S.D."/>
            <person name="Larimer F."/>
            <person name="Keller K.L."/>
            <person name="Rapp-Giles B.J."/>
            <person name="Price M.N."/>
            <person name="Lin M."/>
            <person name="Bruce D.C."/>
            <person name="Detter J.C."/>
            <person name="Tapia R."/>
            <person name="Han C.S."/>
            <person name="Goodwin L.A."/>
            <person name="Cheng J.F."/>
            <person name="Pitluck S."/>
            <person name="Copeland A."/>
            <person name="Lucas S."/>
            <person name="Nolan M."/>
            <person name="Lapidus A.L."/>
            <person name="Palumbo A.V."/>
            <person name="Wall J.D."/>
        </authorList>
    </citation>
    <scope>NUCLEOTIDE SEQUENCE [LARGE SCALE GENOMIC DNA]</scope>
    <source>
        <strain evidence="5">ATCC BAA 1058 / DSM 17464 / G20</strain>
    </source>
</reference>
<sequence>MQEIHKDLLTFVEQSIPFHKLLGIRVEHAVPGFARVRLPYQDAFCGNMARGALHGGVTAVLVDICGAVALWTHFGPLDKTATIDMRVDYQRPAPFDDLLAEGEVRVMGNRIASVHVRVTAAAAPDQLIAEGRCVYYVKRVPQQPETAGTQE</sequence>
<dbReference type="InterPro" id="IPR029069">
    <property type="entry name" value="HotDog_dom_sf"/>
</dbReference>
<dbReference type="PANTHER" id="PTHR21660:SF1">
    <property type="entry name" value="ACYL-COENZYME A THIOESTERASE 13"/>
    <property type="match status" value="1"/>
</dbReference>
<dbReference type="Gene3D" id="3.10.129.10">
    <property type="entry name" value="Hotdog Thioesterase"/>
    <property type="match status" value="1"/>
</dbReference>